<dbReference type="CDD" id="cd19821">
    <property type="entry name" value="Bbox1_BBX-like"/>
    <property type="match status" value="2"/>
</dbReference>
<comment type="subcellular location">
    <subcellularLocation>
        <location evidence="1 8">Nucleus</location>
    </subcellularLocation>
</comment>
<feature type="domain" description="B box-type" evidence="10">
    <location>
        <begin position="13"/>
        <end position="60"/>
    </location>
</feature>
<evidence type="ECO:0000256" key="7">
    <source>
        <dbReference type="PROSITE-ProRule" id="PRU00024"/>
    </source>
</evidence>
<evidence type="ECO:0000256" key="5">
    <source>
        <dbReference type="ARBA" id="ARBA00022833"/>
    </source>
</evidence>
<dbReference type="PANTHER" id="PTHR31319">
    <property type="entry name" value="ZINC FINGER PROTEIN CONSTANS-LIKE 4"/>
    <property type="match status" value="1"/>
</dbReference>
<evidence type="ECO:0000256" key="3">
    <source>
        <dbReference type="ARBA" id="ARBA00022723"/>
    </source>
</evidence>
<keyword evidence="6 8" id="KW-0539">Nucleus</keyword>
<proteinExistence type="inferred from homology"/>
<comment type="caution">
    <text evidence="12">The sequence shown here is derived from an EMBL/GenBank/DDBJ whole genome shotgun (WGS) entry which is preliminary data.</text>
</comment>
<dbReference type="OrthoDB" id="153872at2759"/>
<dbReference type="Pfam" id="PF06203">
    <property type="entry name" value="CCT"/>
    <property type="match status" value="1"/>
</dbReference>
<evidence type="ECO:0000313" key="13">
    <source>
        <dbReference type="Proteomes" id="UP000036987"/>
    </source>
</evidence>
<evidence type="ECO:0000256" key="8">
    <source>
        <dbReference type="PROSITE-ProRule" id="PRU00357"/>
    </source>
</evidence>
<evidence type="ECO:0000256" key="6">
    <source>
        <dbReference type="ARBA" id="ARBA00023242"/>
    </source>
</evidence>
<dbReference type="EMBL" id="LFYR01000252">
    <property type="protein sequence ID" value="KMZ74654.1"/>
    <property type="molecule type" value="Genomic_DNA"/>
</dbReference>
<keyword evidence="4 7" id="KW-0863">Zinc-finger</keyword>
<dbReference type="AlphaFoldDB" id="A0A0K9Q0H7"/>
<comment type="similarity">
    <text evidence="2">Belongs to the CONSTANS family.</text>
</comment>
<dbReference type="OMA" id="PASITCK"/>
<keyword evidence="3" id="KW-0479">Metal-binding</keyword>
<dbReference type="GO" id="GO:0008270">
    <property type="term" value="F:zinc ion binding"/>
    <property type="evidence" value="ECO:0007669"/>
    <property type="project" value="UniProtKB-KW"/>
</dbReference>
<feature type="domain" description="B box-type" evidence="10">
    <location>
        <begin position="56"/>
        <end position="103"/>
    </location>
</feature>
<dbReference type="PROSITE" id="PS51017">
    <property type="entry name" value="CCT"/>
    <property type="match status" value="1"/>
</dbReference>
<accession>A0A0K9Q0H7</accession>
<organism evidence="12 13">
    <name type="scientific">Zostera marina</name>
    <name type="common">Eelgrass</name>
    <dbReference type="NCBI Taxonomy" id="29655"/>
    <lineage>
        <taxon>Eukaryota</taxon>
        <taxon>Viridiplantae</taxon>
        <taxon>Streptophyta</taxon>
        <taxon>Embryophyta</taxon>
        <taxon>Tracheophyta</taxon>
        <taxon>Spermatophyta</taxon>
        <taxon>Magnoliopsida</taxon>
        <taxon>Liliopsida</taxon>
        <taxon>Zosteraceae</taxon>
        <taxon>Zostera</taxon>
    </lineage>
</organism>
<gene>
    <name evidence="12" type="ORF">ZOSMA_123G00020</name>
</gene>
<feature type="compositionally biased region" description="Acidic residues" evidence="9">
    <location>
        <begin position="118"/>
        <end position="128"/>
    </location>
</feature>
<dbReference type="PROSITE" id="PS50119">
    <property type="entry name" value="ZF_BBOX"/>
    <property type="match status" value="2"/>
</dbReference>
<dbReference type="InterPro" id="IPR010402">
    <property type="entry name" value="CCT_domain"/>
</dbReference>
<dbReference type="Pfam" id="PF00643">
    <property type="entry name" value="zf-B_box"/>
    <property type="match status" value="1"/>
</dbReference>
<dbReference type="InterPro" id="IPR000315">
    <property type="entry name" value="Znf_B-box"/>
</dbReference>
<evidence type="ECO:0000256" key="1">
    <source>
        <dbReference type="ARBA" id="ARBA00004123"/>
    </source>
</evidence>
<evidence type="ECO:0000313" key="12">
    <source>
        <dbReference type="EMBL" id="KMZ74654.1"/>
    </source>
</evidence>
<reference evidence="13" key="1">
    <citation type="journal article" date="2016" name="Nature">
        <title>The genome of the seagrass Zostera marina reveals angiosperm adaptation to the sea.</title>
        <authorList>
            <person name="Olsen J.L."/>
            <person name="Rouze P."/>
            <person name="Verhelst B."/>
            <person name="Lin Y.-C."/>
            <person name="Bayer T."/>
            <person name="Collen J."/>
            <person name="Dattolo E."/>
            <person name="De Paoli E."/>
            <person name="Dittami S."/>
            <person name="Maumus F."/>
            <person name="Michel G."/>
            <person name="Kersting A."/>
            <person name="Lauritano C."/>
            <person name="Lohaus R."/>
            <person name="Toepel M."/>
            <person name="Tonon T."/>
            <person name="Vanneste K."/>
            <person name="Amirebrahimi M."/>
            <person name="Brakel J."/>
            <person name="Bostroem C."/>
            <person name="Chovatia M."/>
            <person name="Grimwood J."/>
            <person name="Jenkins J.W."/>
            <person name="Jueterbock A."/>
            <person name="Mraz A."/>
            <person name="Stam W.T."/>
            <person name="Tice H."/>
            <person name="Bornberg-Bauer E."/>
            <person name="Green P.J."/>
            <person name="Pearson G.A."/>
            <person name="Procaccini G."/>
            <person name="Duarte C.M."/>
            <person name="Schmutz J."/>
            <person name="Reusch T.B.H."/>
            <person name="Van de Peer Y."/>
        </authorList>
    </citation>
    <scope>NUCLEOTIDE SEQUENCE [LARGE SCALE GENOMIC DNA]</scope>
    <source>
        <strain evidence="13">cv. Finnish</strain>
    </source>
</reference>
<keyword evidence="5" id="KW-0862">Zinc</keyword>
<dbReference type="PANTHER" id="PTHR31319:SF53">
    <property type="entry name" value="ZINC FINGER PROTEIN CONSTANS-LIKE 5"/>
    <property type="match status" value="1"/>
</dbReference>
<dbReference type="Proteomes" id="UP000036987">
    <property type="component" value="Unassembled WGS sequence"/>
</dbReference>
<protein>
    <submittedName>
        <fullName evidence="12">CONSTANS-like protein</fullName>
    </submittedName>
</protein>
<dbReference type="STRING" id="29655.A0A0K9Q0H7"/>
<evidence type="ECO:0000256" key="2">
    <source>
        <dbReference type="ARBA" id="ARBA00010024"/>
    </source>
</evidence>
<sequence>MTAEDGKKSYKGERGRECDYCKISPAILFCHPDSAFLCSKCDSSVHEANKLASRHDRVQMCDVCENAPAAFTCKADSASLCVTCDSEVHSANPLARRHDRVPVVPFSKPSQIMNDVHGDEDDENGYDESDGRNVKEEEKRMNDFYYYEMKPTTEGGYFFSDVDSYLDLDYAASMDQNCHPHQHHHMTADSVVPGIAVGVAASFQPPPSFFSTVSDYSYSPYSTAASFTHSVSSSEVGVVPNSGSTTTEISAAVGLDRKARVLRYREKRKNRRFEKTIRYASRKAYAEIRPRIKGRFAKQTMIIGMDVDDENNNAIDSGYGVVPSF</sequence>
<evidence type="ECO:0000256" key="4">
    <source>
        <dbReference type="ARBA" id="ARBA00022771"/>
    </source>
</evidence>
<keyword evidence="13" id="KW-1185">Reference proteome</keyword>
<name>A0A0K9Q0H7_ZOSMR</name>
<feature type="domain" description="CCT" evidence="11">
    <location>
        <begin position="257"/>
        <end position="299"/>
    </location>
</feature>
<dbReference type="SMART" id="SM00336">
    <property type="entry name" value="BBOX"/>
    <property type="match status" value="2"/>
</dbReference>
<dbReference type="GO" id="GO:0009909">
    <property type="term" value="P:regulation of flower development"/>
    <property type="evidence" value="ECO:0000318"/>
    <property type="project" value="GO_Central"/>
</dbReference>
<evidence type="ECO:0000256" key="9">
    <source>
        <dbReference type="SAM" id="MobiDB-lite"/>
    </source>
</evidence>
<dbReference type="InterPro" id="IPR049808">
    <property type="entry name" value="CONSTANS-like_Bbox1"/>
</dbReference>
<evidence type="ECO:0000259" key="10">
    <source>
        <dbReference type="PROSITE" id="PS50119"/>
    </source>
</evidence>
<feature type="region of interest" description="Disordered" evidence="9">
    <location>
        <begin position="108"/>
        <end position="134"/>
    </location>
</feature>
<dbReference type="InterPro" id="IPR045281">
    <property type="entry name" value="CONSTANS-like"/>
</dbReference>
<evidence type="ECO:0000259" key="11">
    <source>
        <dbReference type="PROSITE" id="PS51017"/>
    </source>
</evidence>
<dbReference type="GO" id="GO:0005634">
    <property type="term" value="C:nucleus"/>
    <property type="evidence" value="ECO:0000318"/>
    <property type="project" value="GO_Central"/>
</dbReference>